<dbReference type="PRINTS" id="PR00412">
    <property type="entry name" value="EPOXHYDRLASE"/>
</dbReference>
<dbReference type="EMBL" id="CAETWZ010000005">
    <property type="protein sequence ID" value="CAB4367334.1"/>
    <property type="molecule type" value="Genomic_DNA"/>
</dbReference>
<proteinExistence type="predicted"/>
<dbReference type="EMBL" id="CAFBQH010000005">
    <property type="protein sequence ID" value="CAB5044667.1"/>
    <property type="molecule type" value="Genomic_DNA"/>
</dbReference>
<reference evidence="6" key="1">
    <citation type="submission" date="2020-05" db="EMBL/GenBank/DDBJ databases">
        <authorList>
            <person name="Chiriac C."/>
            <person name="Salcher M."/>
            <person name="Ghai R."/>
            <person name="Kavagutti S V."/>
        </authorList>
    </citation>
    <scope>NUCLEOTIDE SEQUENCE</scope>
</reference>
<feature type="domain" description="AB hydrolase-1" evidence="2">
    <location>
        <begin position="23"/>
        <end position="312"/>
    </location>
</feature>
<dbReference type="Gene3D" id="3.40.50.1820">
    <property type="entry name" value="alpha/beta hydrolase"/>
    <property type="match status" value="1"/>
</dbReference>
<evidence type="ECO:0000313" key="3">
    <source>
        <dbReference type="EMBL" id="CAB4367334.1"/>
    </source>
</evidence>
<keyword evidence="1" id="KW-0378">Hydrolase</keyword>
<dbReference type="GO" id="GO:0016787">
    <property type="term" value="F:hydrolase activity"/>
    <property type="evidence" value="ECO:0007669"/>
    <property type="project" value="UniProtKB-KW"/>
</dbReference>
<dbReference type="InterPro" id="IPR000639">
    <property type="entry name" value="Epox_hydrolase-like"/>
</dbReference>
<dbReference type="AlphaFoldDB" id="A0A6J7SU24"/>
<dbReference type="PANTHER" id="PTHR43329">
    <property type="entry name" value="EPOXIDE HYDROLASE"/>
    <property type="match status" value="1"/>
</dbReference>
<dbReference type="InterPro" id="IPR000073">
    <property type="entry name" value="AB_hydrolase_1"/>
</dbReference>
<dbReference type="EMBL" id="CAEZZL010000003">
    <property type="protein sequence ID" value="CAB4752418.1"/>
    <property type="molecule type" value="Genomic_DNA"/>
</dbReference>
<evidence type="ECO:0000313" key="6">
    <source>
        <dbReference type="EMBL" id="CAB5044667.1"/>
    </source>
</evidence>
<dbReference type="Pfam" id="PF00561">
    <property type="entry name" value="Abhydrolase_1"/>
    <property type="match status" value="1"/>
</dbReference>
<dbReference type="EMBL" id="CAEZXA010000049">
    <property type="protein sequence ID" value="CAB4674129.1"/>
    <property type="molecule type" value="Genomic_DNA"/>
</dbReference>
<dbReference type="SUPFAM" id="SSF53474">
    <property type="entry name" value="alpha/beta-Hydrolases"/>
    <property type="match status" value="1"/>
</dbReference>
<protein>
    <submittedName>
        <fullName evidence="6">Unannotated protein</fullName>
    </submittedName>
</protein>
<evidence type="ECO:0000313" key="4">
    <source>
        <dbReference type="EMBL" id="CAB4674129.1"/>
    </source>
</evidence>
<evidence type="ECO:0000259" key="2">
    <source>
        <dbReference type="Pfam" id="PF00561"/>
    </source>
</evidence>
<accession>A0A6J7SU24</accession>
<organism evidence="6">
    <name type="scientific">freshwater metagenome</name>
    <dbReference type="NCBI Taxonomy" id="449393"/>
    <lineage>
        <taxon>unclassified sequences</taxon>
        <taxon>metagenomes</taxon>
        <taxon>ecological metagenomes</taxon>
    </lineage>
</organism>
<gene>
    <name evidence="4" type="ORF">UFOPK2334_00710</name>
    <name evidence="5" type="ORF">UFOPK2870_00120</name>
    <name evidence="3" type="ORF">UFOPK4179_00115</name>
    <name evidence="6" type="ORF">UFOPK4293_00149</name>
</gene>
<name>A0A6J7SU24_9ZZZZ</name>
<evidence type="ECO:0000256" key="1">
    <source>
        <dbReference type="ARBA" id="ARBA00022801"/>
    </source>
</evidence>
<dbReference type="InterPro" id="IPR029058">
    <property type="entry name" value="AB_hydrolase_fold"/>
</dbReference>
<evidence type="ECO:0000313" key="5">
    <source>
        <dbReference type="EMBL" id="CAB4752418.1"/>
    </source>
</evidence>
<sequence>MHSFVNVQNKDVTIRVAVEGSGPLIVCVHGWPELWYSWRHQLSYFSERGYKVAAIDVRGYGGSSQPYDIAAYSMRHIASDVIAVIDALDDSPTRAKNSHGQAILFGHDWGAPIVWNTSILHPEHIRAVAGLSVPFGGISSTSFLEIAELIYQDKFFYQRYFQAEGVAEVEFEADIAASLRKTYFALSGNAPLNTMLKNRPVDAQFLDDFIDPDVFPAWLTEADLQVFIDAFTATGFRGSLNRYRAQGIDAANMTEHVGSFIPQPSFFIGGEKDPVRAFVPGMDMYENAGRAATDFRGTVIIPGVGHWVQQEAPLETNIALEGFLSQL</sequence>